<dbReference type="InterPro" id="IPR021878">
    <property type="entry name" value="TgpA_N"/>
</dbReference>
<dbReference type="Pfam" id="PF13559">
    <property type="entry name" value="DUF4129"/>
    <property type="match status" value="1"/>
</dbReference>
<protein>
    <submittedName>
        <fullName evidence="3">DUF3488 domain-containing protein</fullName>
    </submittedName>
</protein>
<keyword evidence="1" id="KW-1133">Transmembrane helix</keyword>
<dbReference type="InterPro" id="IPR038765">
    <property type="entry name" value="Papain-like_cys_pep_sf"/>
</dbReference>
<dbReference type="Gene3D" id="3.10.620.30">
    <property type="match status" value="1"/>
</dbReference>
<dbReference type="InterPro" id="IPR025403">
    <property type="entry name" value="TgpA-like_C"/>
</dbReference>
<feature type="transmembrane region" description="Helical" evidence="1">
    <location>
        <begin position="127"/>
        <end position="146"/>
    </location>
</feature>
<dbReference type="PANTHER" id="PTHR42736:SF1">
    <property type="entry name" value="PROTEIN-GLUTAMINE GAMMA-GLUTAMYLTRANSFERASE"/>
    <property type="match status" value="1"/>
</dbReference>
<feature type="transmembrane region" description="Helical" evidence="1">
    <location>
        <begin position="55"/>
        <end position="71"/>
    </location>
</feature>
<dbReference type="RefSeq" id="WP_017841070.1">
    <property type="nucleotide sequence ID" value="NZ_CP035467.1"/>
</dbReference>
<dbReference type="Pfam" id="PF11992">
    <property type="entry name" value="TgpA_N"/>
    <property type="match status" value="1"/>
</dbReference>
<feature type="transmembrane region" description="Helical" evidence="1">
    <location>
        <begin position="103"/>
        <end position="121"/>
    </location>
</feature>
<dbReference type="InterPro" id="IPR002931">
    <property type="entry name" value="Transglutaminase-like"/>
</dbReference>
<dbReference type="STRING" id="675511.GCA_000341735_02566"/>
<feature type="domain" description="Transglutaminase-like" evidence="2">
    <location>
        <begin position="395"/>
        <end position="466"/>
    </location>
</feature>
<dbReference type="AlphaFoldDB" id="A0A4P9UM15"/>
<keyword evidence="1" id="KW-0812">Transmembrane</keyword>
<dbReference type="SUPFAM" id="SSF54001">
    <property type="entry name" value="Cysteine proteinases"/>
    <property type="match status" value="1"/>
</dbReference>
<dbReference type="InterPro" id="IPR052901">
    <property type="entry name" value="Bact_TGase-like"/>
</dbReference>
<keyword evidence="4" id="KW-1185">Reference proteome</keyword>
<evidence type="ECO:0000256" key="1">
    <source>
        <dbReference type="SAM" id="Phobius"/>
    </source>
</evidence>
<dbReference type="Pfam" id="PF01841">
    <property type="entry name" value="Transglut_core"/>
    <property type="match status" value="1"/>
</dbReference>
<evidence type="ECO:0000313" key="4">
    <source>
        <dbReference type="Proteomes" id="UP000305881"/>
    </source>
</evidence>
<gene>
    <name evidence="3" type="ORF">EQU24_02180</name>
</gene>
<dbReference type="PANTHER" id="PTHR42736">
    <property type="entry name" value="PROTEIN-GLUTAMINE GAMMA-GLUTAMYLTRANSFERASE"/>
    <property type="match status" value="1"/>
</dbReference>
<dbReference type="SMART" id="SM00460">
    <property type="entry name" value="TGc"/>
    <property type="match status" value="1"/>
</dbReference>
<name>A0A4P9UM15_METBY</name>
<evidence type="ECO:0000313" key="3">
    <source>
        <dbReference type="EMBL" id="QCW81191.1"/>
    </source>
</evidence>
<dbReference type="Proteomes" id="UP000305881">
    <property type="component" value="Chromosome"/>
</dbReference>
<feature type="transmembrane region" description="Helical" evidence="1">
    <location>
        <begin position="158"/>
        <end position="177"/>
    </location>
</feature>
<reference evidence="4" key="1">
    <citation type="journal article" date="2019" name="J. Bacteriol.">
        <title>A Mutagenic Screen Identifies a TonB-Dependent Receptor Required for the Lanthanide Metal Switch in the Type I Methanotroph 'Methylotuvimicrobium buryatense' 5GB1C.</title>
        <authorList>
            <person name="Groom J.D."/>
            <person name="Ford S.M."/>
            <person name="Pesesky M.W."/>
            <person name="Lidstrom M.E."/>
        </authorList>
    </citation>
    <scope>NUCLEOTIDE SEQUENCE [LARGE SCALE GENOMIC DNA]</scope>
    <source>
        <strain evidence="4">5GB1C</strain>
    </source>
</reference>
<keyword evidence="1" id="KW-0472">Membrane</keyword>
<accession>A0A4P9UM15</accession>
<feature type="transmembrane region" description="Helical" evidence="1">
    <location>
        <begin position="9"/>
        <end position="26"/>
    </location>
</feature>
<organism evidence="3 4">
    <name type="scientific">Methylotuvimicrobium buryatense</name>
    <name type="common">Methylomicrobium buryatense</name>
    <dbReference type="NCBI Taxonomy" id="95641"/>
    <lineage>
        <taxon>Bacteria</taxon>
        <taxon>Pseudomonadati</taxon>
        <taxon>Pseudomonadota</taxon>
        <taxon>Gammaproteobacteria</taxon>
        <taxon>Methylococcales</taxon>
        <taxon>Methylococcaceae</taxon>
        <taxon>Methylotuvimicrobium</taxon>
    </lineage>
</organism>
<proteinExistence type="predicted"/>
<sequence length="653" mass="74514">MPVDIEKNILLFLLISVGLIALPHIYHIPASTFGFFALLLAWRFIGIWKPSCLPGKFLLFLLTVGGLVLLYSQHQGLFGRDAGTRLFMTALALKLLEIKQERDLYLIVFLAFIVAASQFLYEQSIAMAGYILFVCCVLLGTLVAINSRRQNTLNALKTAAVILAQALPLAIVLFVFFPRVEAPRWMLFEDKSRAKTGLSDSMEPGSISDLSFSDELVFRVRFQGQIPPNRLRYWRGPVFSVTDGKRWTAAKHYTYTAAAEPDFSEPAYRYTLLLEPQNNNWVFALEMAGDYPPQLRMNSEYLLTRSGNPDKRAEYPITSYPSYRTGTLEAHKLRTNTQLPGPTSQKITSLVKRLGGFDKRPEQFVDRVLQHFNQENFSYTLTPPLMENNPIETFLFETRSGFCSHYAAAFTYLMRVANIPARVVTGYHGGVLNPVGNFLEIRQADAHAWTEVWLKNRGWVRVDPTAAVAPERIEQNVNIEQQIASRNISFFSADSDLARQLDWLKQARQLWSSVDYNWQRWVINYHSANQTQFLASLGIESLKQMLFWLIGLGALFTAILSWLLLSRKEKTADKVLRCYRRFCARLGKAGLKRKAGEGPIDFAKRSKEAYPDQAAAIDEITGLFIKLRYQKESSQADLNRLSERVDRLKIRRR</sequence>
<evidence type="ECO:0000259" key="2">
    <source>
        <dbReference type="SMART" id="SM00460"/>
    </source>
</evidence>
<dbReference type="KEGG" id="mbur:EQU24_02180"/>
<dbReference type="EMBL" id="CP035467">
    <property type="protein sequence ID" value="QCW81191.1"/>
    <property type="molecule type" value="Genomic_DNA"/>
</dbReference>
<feature type="transmembrane region" description="Helical" evidence="1">
    <location>
        <begin position="545"/>
        <end position="565"/>
    </location>
</feature>
<dbReference type="OrthoDB" id="9804872at2"/>